<dbReference type="Proteomes" id="UP000002037">
    <property type="component" value="Unassembled WGS sequence"/>
</dbReference>
<dbReference type="Gene3D" id="3.40.50.300">
    <property type="entry name" value="P-loop containing nucleotide triphosphate hydrolases"/>
    <property type="match status" value="1"/>
</dbReference>
<dbReference type="GO" id="GO:0097196">
    <property type="term" value="C:Shu complex"/>
    <property type="evidence" value="ECO:0007669"/>
    <property type="project" value="InterPro"/>
</dbReference>
<dbReference type="OrthoDB" id="4026019at2759"/>
<dbReference type="eggNOG" id="ENOG502RQDK">
    <property type="taxonomic scope" value="Eukaryota"/>
</dbReference>
<dbReference type="VEuPathDB" id="FungiDB:CTRG_04171"/>
<protein>
    <submittedName>
        <fullName evidence="1">Uncharacterized protein</fullName>
    </submittedName>
</protein>
<reference evidence="1 2" key="1">
    <citation type="journal article" date="2009" name="Nature">
        <title>Evolution of pathogenicity and sexual reproduction in eight Candida genomes.</title>
        <authorList>
            <person name="Butler G."/>
            <person name="Rasmussen M.D."/>
            <person name="Lin M.F."/>
            <person name="Santos M.A."/>
            <person name="Sakthikumar S."/>
            <person name="Munro C.A."/>
            <person name="Rheinbay E."/>
            <person name="Grabherr M."/>
            <person name="Forche A."/>
            <person name="Reedy J.L."/>
            <person name="Agrafioti I."/>
            <person name="Arnaud M.B."/>
            <person name="Bates S."/>
            <person name="Brown A.J."/>
            <person name="Brunke S."/>
            <person name="Costanzo M.C."/>
            <person name="Fitzpatrick D.A."/>
            <person name="de Groot P.W."/>
            <person name="Harris D."/>
            <person name="Hoyer L.L."/>
            <person name="Hube B."/>
            <person name="Klis F.M."/>
            <person name="Kodira C."/>
            <person name="Lennard N."/>
            <person name="Logue M.E."/>
            <person name="Martin R."/>
            <person name="Neiman A.M."/>
            <person name="Nikolaou E."/>
            <person name="Quail M.A."/>
            <person name="Quinn J."/>
            <person name="Santos M.C."/>
            <person name="Schmitzberger F.F."/>
            <person name="Sherlock G."/>
            <person name="Shah P."/>
            <person name="Silverstein K.A."/>
            <person name="Skrzypek M.S."/>
            <person name="Soll D."/>
            <person name="Staggs R."/>
            <person name="Stansfield I."/>
            <person name="Stumpf M.P."/>
            <person name="Sudbery P.E."/>
            <person name="Srikantha T."/>
            <person name="Zeng Q."/>
            <person name="Berman J."/>
            <person name="Berriman M."/>
            <person name="Heitman J."/>
            <person name="Gow N.A."/>
            <person name="Lorenz M.C."/>
            <person name="Birren B.W."/>
            <person name="Kellis M."/>
            <person name="Cuomo C.A."/>
        </authorList>
    </citation>
    <scope>NUCLEOTIDE SEQUENCE [LARGE SCALE GENOMIC DNA]</scope>
    <source>
        <strain evidence="2">ATCC MYA-3404 / T1</strain>
    </source>
</reference>
<name>C5MD70_CANTT</name>
<gene>
    <name evidence="1" type="ORF">CTRG_04171</name>
</gene>
<evidence type="ECO:0000313" key="2">
    <source>
        <dbReference type="Proteomes" id="UP000002037"/>
    </source>
</evidence>
<evidence type="ECO:0000313" key="1">
    <source>
        <dbReference type="EMBL" id="EER32500.1"/>
    </source>
</evidence>
<dbReference type="KEGG" id="ctp:CTRG_04171"/>
<dbReference type="Pfam" id="PF16836">
    <property type="entry name" value="PSY3"/>
    <property type="match status" value="1"/>
</dbReference>
<proteinExistence type="predicted"/>
<dbReference type="RefSeq" id="XP_002549874.1">
    <property type="nucleotide sequence ID" value="XM_002549828.1"/>
</dbReference>
<organism evidence="1 2">
    <name type="scientific">Candida tropicalis (strain ATCC MYA-3404 / T1)</name>
    <name type="common">Yeast</name>
    <dbReference type="NCBI Taxonomy" id="294747"/>
    <lineage>
        <taxon>Eukaryota</taxon>
        <taxon>Fungi</taxon>
        <taxon>Dikarya</taxon>
        <taxon>Ascomycota</taxon>
        <taxon>Saccharomycotina</taxon>
        <taxon>Pichiomycetes</taxon>
        <taxon>Debaryomycetaceae</taxon>
        <taxon>Candida/Lodderomyces clade</taxon>
        <taxon>Candida</taxon>
    </lineage>
</organism>
<dbReference type="InterPro" id="IPR027417">
    <property type="entry name" value="P-loop_NTPase"/>
</dbReference>
<dbReference type="GO" id="GO:0005634">
    <property type="term" value="C:nucleus"/>
    <property type="evidence" value="ECO:0007669"/>
    <property type="project" value="InterPro"/>
</dbReference>
<keyword evidence="2" id="KW-1185">Reference proteome</keyword>
<dbReference type="GO" id="GO:0000725">
    <property type="term" value="P:recombinational repair"/>
    <property type="evidence" value="ECO:0007669"/>
    <property type="project" value="InterPro"/>
</dbReference>
<dbReference type="GeneID" id="8299435"/>
<dbReference type="HOGENOM" id="CLU_107217_0_0_1"/>
<dbReference type="InterPro" id="IPR031779">
    <property type="entry name" value="Psy3"/>
</dbReference>
<dbReference type="EMBL" id="GG692399">
    <property type="protein sequence ID" value="EER32500.1"/>
    <property type="molecule type" value="Genomic_DNA"/>
</dbReference>
<sequence>MKQSNLLDHIQLPDITLSLFDESIILTSKKSCLLLYPDKSSFLKQVLPQLVKHKSTTLVISCMDNDIIRKCFDHVITTKTFPETIKILEDLFNCDTSSKYVSKFLDVEIQFIVVHNISAFYYDLEVLDKYNYKKLGFVTYNPNIPHEYYYNSLGYLLNKICAKYKCSGIVTSYDLEFNCGVVGTYSYKPQDDLQIFTKLPVSFIKLFDMAIHLNRSKEIDIIKQT</sequence>
<dbReference type="AlphaFoldDB" id="C5MD70"/>
<accession>C5MD70</accession>